<dbReference type="AlphaFoldDB" id="A0A1M2V8T7"/>
<feature type="region of interest" description="Disordered" evidence="1">
    <location>
        <begin position="241"/>
        <end position="315"/>
    </location>
</feature>
<protein>
    <submittedName>
        <fullName evidence="2">Uncharacterized protein</fullName>
    </submittedName>
</protein>
<keyword evidence="3" id="KW-1185">Reference proteome</keyword>
<comment type="caution">
    <text evidence="2">The sequence shown here is derived from an EMBL/GenBank/DDBJ whole genome shotgun (WGS) entry which is preliminary data.</text>
</comment>
<evidence type="ECO:0000256" key="1">
    <source>
        <dbReference type="SAM" id="MobiDB-lite"/>
    </source>
</evidence>
<evidence type="ECO:0000313" key="3">
    <source>
        <dbReference type="Proteomes" id="UP000184267"/>
    </source>
</evidence>
<sequence>PHIHGISEISEKLVKAESRLRHLGSLTWDSPSMPPHLRVSVTELQGAKEFVSSPEFFSLKEGIEQDRKVYQEKVLANAVKAKRDEVAHLMNELLPKCLFDRLKAVVLARWTALQPDRKVPVFSYKIDPNDTDDNGDAMQVEDADRAIEMPDGVIKDIEIKRWITSPAAVHEFESLLRLLPSLATRIISISREKDETMRAKLEKKQKVVKDANAMMADVATPGPSLQSLVDKAVNARVKSELDKVAKNGSGKNSGIKVSRQDLRHPPKNGTPTPSRKLPSVKNAVKKAVKSAATKPKGKKAPGKPNGKGKGKAGRK</sequence>
<feature type="non-terminal residue" evidence="2">
    <location>
        <position position="1"/>
    </location>
</feature>
<feature type="compositionally biased region" description="Basic residues" evidence="1">
    <location>
        <begin position="295"/>
        <end position="315"/>
    </location>
</feature>
<accession>A0A1M2V8T7</accession>
<gene>
    <name evidence="2" type="ORF">TRAPUB_5353</name>
</gene>
<dbReference type="STRING" id="154538.A0A1M2V8T7"/>
<proteinExistence type="predicted"/>
<dbReference type="OMA" id="KDANAMM"/>
<dbReference type="EMBL" id="MNAD01001566">
    <property type="protein sequence ID" value="OJT03967.1"/>
    <property type="molecule type" value="Genomic_DNA"/>
</dbReference>
<reference evidence="2 3" key="1">
    <citation type="submission" date="2016-10" db="EMBL/GenBank/DDBJ databases">
        <title>Genome sequence of the basidiomycete white-rot fungus Trametes pubescens.</title>
        <authorList>
            <person name="Makela M.R."/>
            <person name="Granchi Z."/>
            <person name="Peng M."/>
            <person name="De Vries R.P."/>
            <person name="Grigoriev I."/>
            <person name="Riley R."/>
            <person name="Hilden K."/>
        </authorList>
    </citation>
    <scope>NUCLEOTIDE SEQUENCE [LARGE SCALE GENOMIC DNA]</scope>
    <source>
        <strain evidence="2 3">FBCC735</strain>
    </source>
</reference>
<name>A0A1M2V8T7_TRAPU</name>
<evidence type="ECO:0000313" key="2">
    <source>
        <dbReference type="EMBL" id="OJT03967.1"/>
    </source>
</evidence>
<dbReference type="OrthoDB" id="2749985at2759"/>
<dbReference type="Proteomes" id="UP000184267">
    <property type="component" value="Unassembled WGS sequence"/>
</dbReference>
<organism evidence="2 3">
    <name type="scientific">Trametes pubescens</name>
    <name type="common">White-rot fungus</name>
    <dbReference type="NCBI Taxonomy" id="154538"/>
    <lineage>
        <taxon>Eukaryota</taxon>
        <taxon>Fungi</taxon>
        <taxon>Dikarya</taxon>
        <taxon>Basidiomycota</taxon>
        <taxon>Agaricomycotina</taxon>
        <taxon>Agaricomycetes</taxon>
        <taxon>Polyporales</taxon>
        <taxon>Polyporaceae</taxon>
        <taxon>Trametes</taxon>
    </lineage>
</organism>